<dbReference type="AlphaFoldDB" id="A0A316FU16"/>
<accession>A0A316FU16</accession>
<dbReference type="NCBIfam" id="TIGR03544">
    <property type="entry name" value="DivI1A_domain"/>
    <property type="match status" value="1"/>
</dbReference>
<dbReference type="InterPro" id="IPR019933">
    <property type="entry name" value="DivIVA_domain"/>
</dbReference>
<name>A0A316FU16_9ACTN</name>
<reference evidence="1 2" key="1">
    <citation type="submission" date="2018-05" db="EMBL/GenBank/DDBJ databases">
        <title>Genomic Encyclopedia of Archaeal and Bacterial Type Strains, Phase II (KMG-II): from individual species to whole genera.</title>
        <authorList>
            <person name="Goeker M."/>
        </authorList>
    </citation>
    <scope>NUCLEOTIDE SEQUENCE [LARGE SCALE GENOMIC DNA]</scope>
    <source>
        <strain evidence="1 2">DSM 45184</strain>
    </source>
</reference>
<protein>
    <submittedName>
        <fullName evidence="1">DivIVA domain-containing protein</fullName>
    </submittedName>
</protein>
<evidence type="ECO:0000313" key="1">
    <source>
        <dbReference type="EMBL" id="PWK52069.1"/>
    </source>
</evidence>
<evidence type="ECO:0000313" key="2">
    <source>
        <dbReference type="Proteomes" id="UP000245697"/>
    </source>
</evidence>
<gene>
    <name evidence="1" type="ORF">BC793_10178</name>
</gene>
<keyword evidence="2" id="KW-1185">Reference proteome</keyword>
<proteinExistence type="predicted"/>
<sequence length="117" mass="12751">MSGMTFDFTIVLRGYDRQQVDALLGRASAALAAGGDAAQRARARDALRAADFAVVLRGYDRAQVDGAVQMMLRELDAAPSDDLRAVLGSVLRLDDADDQRIIDEVRRLRTLADLHGH</sequence>
<organism evidence="1 2">
    <name type="scientific">Actinoplanes xinjiangensis</name>
    <dbReference type="NCBI Taxonomy" id="512350"/>
    <lineage>
        <taxon>Bacteria</taxon>
        <taxon>Bacillati</taxon>
        <taxon>Actinomycetota</taxon>
        <taxon>Actinomycetes</taxon>
        <taxon>Micromonosporales</taxon>
        <taxon>Micromonosporaceae</taxon>
        <taxon>Actinoplanes</taxon>
    </lineage>
</organism>
<dbReference type="EMBL" id="QGGR01000001">
    <property type="protein sequence ID" value="PWK52069.1"/>
    <property type="molecule type" value="Genomic_DNA"/>
</dbReference>
<comment type="caution">
    <text evidence="1">The sequence shown here is derived from an EMBL/GenBank/DDBJ whole genome shotgun (WGS) entry which is preliminary data.</text>
</comment>
<dbReference type="Proteomes" id="UP000245697">
    <property type="component" value="Unassembled WGS sequence"/>
</dbReference>